<reference evidence="1" key="1">
    <citation type="submission" date="2014-09" db="EMBL/GenBank/DDBJ databases">
        <authorList>
            <person name="Magalhaes I.L.F."/>
            <person name="Oliveira U."/>
            <person name="Santos F.R."/>
            <person name="Vidigal T.H.D.A."/>
            <person name="Brescovit A.D."/>
            <person name="Santos A.J."/>
        </authorList>
    </citation>
    <scope>NUCLEOTIDE SEQUENCE</scope>
    <source>
        <tissue evidence="1">Shoot tissue taken approximately 20 cm above the soil surface</tissue>
    </source>
</reference>
<organism evidence="1">
    <name type="scientific">Arundo donax</name>
    <name type="common">Giant reed</name>
    <name type="synonym">Donax arundinaceus</name>
    <dbReference type="NCBI Taxonomy" id="35708"/>
    <lineage>
        <taxon>Eukaryota</taxon>
        <taxon>Viridiplantae</taxon>
        <taxon>Streptophyta</taxon>
        <taxon>Embryophyta</taxon>
        <taxon>Tracheophyta</taxon>
        <taxon>Spermatophyta</taxon>
        <taxon>Magnoliopsida</taxon>
        <taxon>Liliopsida</taxon>
        <taxon>Poales</taxon>
        <taxon>Poaceae</taxon>
        <taxon>PACMAD clade</taxon>
        <taxon>Arundinoideae</taxon>
        <taxon>Arundineae</taxon>
        <taxon>Arundo</taxon>
    </lineage>
</organism>
<dbReference type="EMBL" id="GBRH01163094">
    <property type="protein sequence ID" value="JAE34802.1"/>
    <property type="molecule type" value="Transcribed_RNA"/>
</dbReference>
<protein>
    <submittedName>
        <fullName evidence="1">Uncharacterized protein</fullName>
    </submittedName>
</protein>
<evidence type="ECO:0000313" key="1">
    <source>
        <dbReference type="EMBL" id="JAE34802.1"/>
    </source>
</evidence>
<dbReference type="AlphaFoldDB" id="A0A0A9HDH6"/>
<reference evidence="1" key="2">
    <citation type="journal article" date="2015" name="Data Brief">
        <title>Shoot transcriptome of the giant reed, Arundo donax.</title>
        <authorList>
            <person name="Barrero R.A."/>
            <person name="Guerrero F.D."/>
            <person name="Moolhuijzen P."/>
            <person name="Goolsby J.A."/>
            <person name="Tidwell J."/>
            <person name="Bellgard S.E."/>
            <person name="Bellgard M.I."/>
        </authorList>
    </citation>
    <scope>NUCLEOTIDE SEQUENCE</scope>
    <source>
        <tissue evidence="1">Shoot tissue taken approximately 20 cm above the soil surface</tissue>
    </source>
</reference>
<accession>A0A0A9HDH6</accession>
<name>A0A0A9HDH6_ARUDO</name>
<proteinExistence type="predicted"/>
<sequence>MLILWHMVQDMNHILWFVYYNTMYINQESQRKNDWGKLRYSQKNGYLPEHWRYDLFNSAAPTVFCDLHAADSRLHFVCSWWLRSIGRNLFTYC</sequence>